<evidence type="ECO:0000259" key="3">
    <source>
        <dbReference type="Pfam" id="PF00144"/>
    </source>
</evidence>
<dbReference type="EMBL" id="JPOX01000002">
    <property type="protein sequence ID" value="KFX52752.1"/>
    <property type="molecule type" value="Genomic_DNA"/>
</dbReference>
<feature type="domain" description="Peptidase S12 Pab87-related C-terminal" evidence="4">
    <location>
        <begin position="451"/>
        <end position="553"/>
    </location>
</feature>
<evidence type="ECO:0000259" key="4">
    <source>
        <dbReference type="Pfam" id="PF11954"/>
    </source>
</evidence>
<dbReference type="Pfam" id="PF00144">
    <property type="entry name" value="Beta-lactamase"/>
    <property type="match status" value="1"/>
</dbReference>
<protein>
    <submittedName>
        <fullName evidence="5">D-aminopeptidase</fullName>
    </submittedName>
</protein>
<dbReference type="InterPro" id="IPR050491">
    <property type="entry name" value="AmpC-like"/>
</dbReference>
<proteinExistence type="inferred from homology"/>
<evidence type="ECO:0000256" key="2">
    <source>
        <dbReference type="SAM" id="MobiDB-lite"/>
    </source>
</evidence>
<dbReference type="PANTHER" id="PTHR46825:SF9">
    <property type="entry name" value="BETA-LACTAMASE-RELATED DOMAIN-CONTAINING PROTEIN"/>
    <property type="match status" value="1"/>
</dbReference>
<dbReference type="InterPro" id="IPR001466">
    <property type="entry name" value="Beta-lactam-related"/>
</dbReference>
<keyword evidence="5" id="KW-0378">Hydrolase</keyword>
<dbReference type="PANTHER" id="PTHR46825">
    <property type="entry name" value="D-ALANYL-D-ALANINE-CARBOXYPEPTIDASE/ENDOPEPTIDASE AMPH"/>
    <property type="match status" value="1"/>
</dbReference>
<dbReference type="AlphaFoldDB" id="A0A093VJL9"/>
<gene>
    <name evidence="5" type="ORF">GQ26_0021620</name>
</gene>
<accession>A0A093VJL9</accession>
<evidence type="ECO:0000313" key="5">
    <source>
        <dbReference type="EMBL" id="KFX52752.1"/>
    </source>
</evidence>
<reference evidence="5" key="1">
    <citation type="journal article" date="2014" name="PLoS Genet.">
        <title>Signature Gene Expression Reveals Novel Clues to the Molecular Mechanisms of Dimorphic Transition in Penicillium marneffei.</title>
        <authorList>
            <person name="Yang E."/>
            <person name="Wang G."/>
            <person name="Cai J."/>
            <person name="Woo P.C."/>
            <person name="Lau S.K."/>
            <person name="Yuen K.-Y."/>
            <person name="Chow W.-N."/>
            <person name="Lin X."/>
        </authorList>
    </citation>
    <scope>NUCLEOTIDE SEQUENCE [LARGE SCALE GENOMIC DNA]</scope>
    <source>
        <strain evidence="5">PM1</strain>
    </source>
</reference>
<sequence>MDLLESTTLTSLVTDLMRQNKIPGLSIAVIHHDEIASKGYGIASYETNMPCTGDTLFDIASCAKSLTAASVALLVEDKDYPEVQYEAPMSHLLPDDFVMAEKSYTDGDRYGLLCLPVLLLYAIVYPQIANLIINSHDNAFMGPNATHPDNAKSITRNLRNLKPAAPLRSRYLYCNQMYTVATHLVEHKSKKSFSRFLDERIFAPLNMTSTTLQPTSAHAKGWSDRMAKGYIWQNDAWRGFDPQDCPEGQGAGSVISSANDFIKWVKALLYREGPINDRVYQGLTKMRSIVNPNARRLKPHTTPAIYTAGMEMYYYRGNMIIGHDGTIPGFRSRFIFMPDLKFGAVVLGNSAGAGGASTTIIRALMDEILGVSMEQRPLQNPKERKKEYKQKKDLATRLKVHHNDRKEGQPKDQQPGYPREPLESNKTKKTNQPPQGQKKQSKNPVHHEKLPPPPQRTPLEAYVGRFWNAGYRAMIVTIKDDDQLYIDATDRSNGFTMTFEHVKNQTEYIAHVRDVIELEDESVDARFVFENGKVVKIGLDLEPAIREMIWFERDDNGFGVI</sequence>
<dbReference type="InterPro" id="IPR012338">
    <property type="entry name" value="Beta-lactam/transpept-like"/>
</dbReference>
<dbReference type="GO" id="GO:0004177">
    <property type="term" value="F:aminopeptidase activity"/>
    <property type="evidence" value="ECO:0007669"/>
    <property type="project" value="UniProtKB-KW"/>
</dbReference>
<feature type="region of interest" description="Disordered" evidence="2">
    <location>
        <begin position="396"/>
        <end position="458"/>
    </location>
</feature>
<keyword evidence="5" id="KW-0031">Aminopeptidase</keyword>
<dbReference type="eggNOG" id="ENOG502S0EY">
    <property type="taxonomic scope" value="Eukaryota"/>
</dbReference>
<comment type="similarity">
    <text evidence="1">Belongs to the peptidase S12 family.</text>
</comment>
<evidence type="ECO:0000256" key="1">
    <source>
        <dbReference type="ARBA" id="ARBA00038215"/>
    </source>
</evidence>
<organism evidence="5">
    <name type="scientific">Talaromyces marneffei PM1</name>
    <dbReference type="NCBI Taxonomy" id="1077442"/>
    <lineage>
        <taxon>Eukaryota</taxon>
        <taxon>Fungi</taxon>
        <taxon>Dikarya</taxon>
        <taxon>Ascomycota</taxon>
        <taxon>Pezizomycotina</taxon>
        <taxon>Eurotiomycetes</taxon>
        <taxon>Eurotiomycetidae</taxon>
        <taxon>Eurotiales</taxon>
        <taxon>Trichocomaceae</taxon>
        <taxon>Talaromyces</taxon>
        <taxon>Talaromyces sect. Talaromyces</taxon>
    </lineage>
</organism>
<keyword evidence="5" id="KW-0645">Protease</keyword>
<name>A0A093VJL9_TALMA</name>
<dbReference type="Gene3D" id="3.40.710.10">
    <property type="entry name" value="DD-peptidase/beta-lactamase superfamily"/>
    <property type="match status" value="1"/>
</dbReference>
<dbReference type="HOGENOM" id="CLU_020027_14_1_1"/>
<dbReference type="InterPro" id="IPR021860">
    <property type="entry name" value="Peptidase_S12_Pab87-rel_C"/>
</dbReference>
<feature type="domain" description="Beta-lactamase-related" evidence="3">
    <location>
        <begin position="10"/>
        <end position="353"/>
    </location>
</feature>
<comment type="caution">
    <text evidence="5">The sequence shown here is derived from an EMBL/GenBank/DDBJ whole genome shotgun (WGS) entry which is preliminary data.</text>
</comment>
<dbReference type="Pfam" id="PF11954">
    <property type="entry name" value="DUF3471"/>
    <property type="match status" value="1"/>
</dbReference>
<dbReference type="SUPFAM" id="SSF56601">
    <property type="entry name" value="beta-lactamase/transpeptidase-like"/>
    <property type="match status" value="1"/>
</dbReference>